<feature type="transmembrane region" description="Helical" evidence="1">
    <location>
        <begin position="26"/>
        <end position="51"/>
    </location>
</feature>
<keyword evidence="3" id="KW-1185">Reference proteome</keyword>
<reference evidence="2 3" key="1">
    <citation type="journal article" date="2010" name="J. Bacteriol.">
        <title>Complete genome sequence of the representative gamma-hexachlorocyclohexane-degrading bacterium Sphingobium japonicum UT26.</title>
        <authorList>
            <person name="Nagata Y."/>
            <person name="Ohtsubo Y."/>
            <person name="Endo R."/>
            <person name="Ichikawa N."/>
            <person name="Ankai A."/>
            <person name="Oguchi A."/>
            <person name="Fukui S."/>
            <person name="Fujita N."/>
            <person name="Tsuda M."/>
        </authorList>
    </citation>
    <scope>NUCLEOTIDE SEQUENCE [LARGE SCALE GENOMIC DNA]</scope>
    <source>
        <strain evidence="3">DSM 16413 / CCM 7287 / MTCC 6362 / UT26 / NBRC 101211 / UT26S</strain>
    </source>
</reference>
<dbReference type="RefSeq" id="WP_013041304.1">
    <property type="nucleotide sequence ID" value="NC_014006.1"/>
</dbReference>
<proteinExistence type="predicted"/>
<keyword evidence="1" id="KW-1133">Transmembrane helix</keyword>
<dbReference type="HOGENOM" id="CLU_2304224_0_0_5"/>
<accession>D4Z611</accession>
<evidence type="ECO:0000313" key="2">
    <source>
        <dbReference type="EMBL" id="BAI98043.1"/>
    </source>
</evidence>
<keyword evidence="1" id="KW-0812">Transmembrane</keyword>
<evidence type="ECO:0000256" key="1">
    <source>
        <dbReference type="SAM" id="Phobius"/>
    </source>
</evidence>
<dbReference type="KEGG" id="sjp:SJA_C1-32090"/>
<dbReference type="GeneID" id="29274708"/>
<evidence type="ECO:0000313" key="3">
    <source>
        <dbReference type="Proteomes" id="UP000007753"/>
    </source>
</evidence>
<feature type="transmembrane region" description="Helical" evidence="1">
    <location>
        <begin position="57"/>
        <end position="82"/>
    </location>
</feature>
<keyword evidence="1" id="KW-0472">Membrane</keyword>
<dbReference type="Proteomes" id="UP000007753">
    <property type="component" value="Chromosome 1"/>
</dbReference>
<organism evidence="2 3">
    <name type="scientific">Sphingobium indicum (strain DSM 16413 / CCM 7287 / MTCC 6362 / UT26 / NBRC 101211 / UT26S)</name>
    <name type="common">Sphingobium japonicum</name>
    <dbReference type="NCBI Taxonomy" id="452662"/>
    <lineage>
        <taxon>Bacteria</taxon>
        <taxon>Pseudomonadati</taxon>
        <taxon>Pseudomonadota</taxon>
        <taxon>Alphaproteobacteria</taxon>
        <taxon>Sphingomonadales</taxon>
        <taxon>Sphingomonadaceae</taxon>
        <taxon>Sphingobium</taxon>
    </lineage>
</organism>
<dbReference type="EMBL" id="AP010803">
    <property type="protein sequence ID" value="BAI98043.1"/>
    <property type="molecule type" value="Genomic_DNA"/>
</dbReference>
<name>D4Z611_SPHIU</name>
<sequence>MRNGNSIPNCRLTAARLRRARRRLRGYFLGSGVILALLYLIAAAFLIRVFGVELTRYWSTMMMATGVMLGGTYAIIMFLWIGGHIVRRLINRQPIMDTDD</sequence>
<gene>
    <name evidence="2" type="ordered locus">SJA_C1-32090</name>
</gene>
<dbReference type="AlphaFoldDB" id="D4Z611"/>
<protein>
    <submittedName>
        <fullName evidence="2">Uncharacterized protein</fullName>
    </submittedName>
</protein>